<protein>
    <recommendedName>
        <fullName evidence="13">HAMP domain-containing protein</fullName>
    </recommendedName>
</protein>
<dbReference type="OrthoDB" id="9776552at2"/>
<evidence type="ECO:0000256" key="7">
    <source>
        <dbReference type="ARBA" id="ARBA00022777"/>
    </source>
</evidence>
<keyword evidence="4" id="KW-0808">Transferase</keyword>
<dbReference type="STRING" id="519424.AZF04_10910"/>
<evidence type="ECO:0000256" key="5">
    <source>
        <dbReference type="ARBA" id="ARBA00022692"/>
    </source>
</evidence>
<dbReference type="Pfam" id="PF02518">
    <property type="entry name" value="HATPase_c"/>
    <property type="match status" value="1"/>
</dbReference>
<accession>A0A162D1B1</accession>
<evidence type="ECO:0000256" key="12">
    <source>
        <dbReference type="SAM" id="Phobius"/>
    </source>
</evidence>
<dbReference type="GO" id="GO:0000155">
    <property type="term" value="F:phosphorelay sensor kinase activity"/>
    <property type="evidence" value="ECO:0007669"/>
    <property type="project" value="InterPro"/>
</dbReference>
<evidence type="ECO:0000256" key="4">
    <source>
        <dbReference type="ARBA" id="ARBA00022679"/>
    </source>
</evidence>
<feature type="transmembrane region" description="Helical" evidence="12">
    <location>
        <begin position="301"/>
        <end position="320"/>
    </location>
</feature>
<keyword evidence="8" id="KW-0067">ATP-binding</keyword>
<proteinExistence type="predicted"/>
<keyword evidence="9 12" id="KW-1133">Transmembrane helix</keyword>
<evidence type="ECO:0000313" key="14">
    <source>
        <dbReference type="EMBL" id="KYG27691.1"/>
    </source>
</evidence>
<keyword evidence="11 12" id="KW-0472">Membrane</keyword>
<dbReference type="SMART" id="SM00304">
    <property type="entry name" value="HAMP"/>
    <property type="match status" value="1"/>
</dbReference>
<feature type="transmembrane region" description="Helical" evidence="12">
    <location>
        <begin position="13"/>
        <end position="34"/>
    </location>
</feature>
<keyword evidence="2" id="KW-1003">Cell membrane</keyword>
<comment type="subcellular location">
    <subcellularLocation>
        <location evidence="1">Cell membrane</location>
        <topology evidence="1">Multi-pass membrane protein</topology>
    </subcellularLocation>
</comment>
<dbReference type="InterPro" id="IPR003660">
    <property type="entry name" value="HAMP_dom"/>
</dbReference>
<dbReference type="EMBL" id="LTAO01000036">
    <property type="protein sequence ID" value="KYG27691.1"/>
    <property type="molecule type" value="Genomic_DNA"/>
</dbReference>
<dbReference type="Proteomes" id="UP000075806">
    <property type="component" value="Unassembled WGS sequence"/>
</dbReference>
<dbReference type="InterPro" id="IPR036890">
    <property type="entry name" value="HATPase_C_sf"/>
</dbReference>
<gene>
    <name evidence="14" type="ORF">AZF04_10910</name>
</gene>
<dbReference type="GO" id="GO:0005524">
    <property type="term" value="F:ATP binding"/>
    <property type="evidence" value="ECO:0007669"/>
    <property type="project" value="UniProtKB-KW"/>
</dbReference>
<comment type="caution">
    <text evidence="14">The sequence shown here is derived from an EMBL/GenBank/DDBJ whole genome shotgun (WGS) entry which is preliminary data.</text>
</comment>
<keyword evidence="15" id="KW-1185">Reference proteome</keyword>
<dbReference type="PANTHER" id="PTHR34220:SF11">
    <property type="entry name" value="SENSOR PROTEIN KINASE HPTS"/>
    <property type="match status" value="1"/>
</dbReference>
<evidence type="ECO:0000256" key="11">
    <source>
        <dbReference type="ARBA" id="ARBA00023136"/>
    </source>
</evidence>
<dbReference type="Gene3D" id="3.30.565.10">
    <property type="entry name" value="Histidine kinase-like ATPase, C-terminal domain"/>
    <property type="match status" value="1"/>
</dbReference>
<dbReference type="InterPro" id="IPR010559">
    <property type="entry name" value="Sig_transdc_His_kin_internal"/>
</dbReference>
<dbReference type="RefSeq" id="WP_061949820.1">
    <property type="nucleotide sequence ID" value="NZ_LTAO01000036.1"/>
</dbReference>
<evidence type="ECO:0000259" key="13">
    <source>
        <dbReference type="PROSITE" id="PS50885"/>
    </source>
</evidence>
<evidence type="ECO:0000256" key="3">
    <source>
        <dbReference type="ARBA" id="ARBA00022553"/>
    </source>
</evidence>
<evidence type="ECO:0000256" key="2">
    <source>
        <dbReference type="ARBA" id="ARBA00022475"/>
    </source>
</evidence>
<keyword evidence="5 12" id="KW-0812">Transmembrane</keyword>
<dbReference type="InterPro" id="IPR050640">
    <property type="entry name" value="Bact_2-comp_sensor_kinase"/>
</dbReference>
<keyword evidence="10" id="KW-0902">Two-component regulatory system</keyword>
<evidence type="ECO:0000313" key="15">
    <source>
        <dbReference type="Proteomes" id="UP000075806"/>
    </source>
</evidence>
<evidence type="ECO:0000256" key="10">
    <source>
        <dbReference type="ARBA" id="ARBA00023012"/>
    </source>
</evidence>
<dbReference type="Gene3D" id="6.10.340.10">
    <property type="match status" value="1"/>
</dbReference>
<dbReference type="InterPro" id="IPR003594">
    <property type="entry name" value="HATPase_dom"/>
</dbReference>
<sequence>MQLILQKVRQNSLFFKLFSLTFIIVISVSFAISLTSLRMSERLFVDTFCITNAKVIEQIKENFESFNYSVVLAANSLHQNIIVKDALSGEYSNSEMMNVYYLLHSSMEQIKTYLDTYDASIMITGMNSVSFSTDRTFWPFTDEEWMEHEVYQKTLDKQGQLMYQHIQIENRNQDLEQMIIASKALTDRTSGVHYGSVYFSIKESDFRKFYSNVTSPGNDIFLINQKGDLISTNRSELIGSNSPELLTLIEEMTESQENYMESDFMGKKQIILTEYLPFFDMYIINTIDREMLNHAIIDKKSIALVSVGIVVIALIIIFFLSKRMTNSLSSLVKHIGKTSKTGFIQYAPIDGTYETRQIGNAFNSMLDELHRYVDEQVISQKKIRQAELAALQQQINPHFLYNTLTSIKFLIQQGSKEEAIDTIHSLISLLQNTLGNVSETVSIEQEIENLKNYVLINQKRYGNRISVNYFVEQDSDSYLIPKLILQPFVENAFFHGFNQKQNGSITIMIWKENELLLCEIIDNGDGMDIAPSDALPSKKKKKHQFSGIGIRNVHERLQMLYGETYGVEMTSSLGEWTKVRICLPANKEQ</sequence>
<evidence type="ECO:0000256" key="8">
    <source>
        <dbReference type="ARBA" id="ARBA00022840"/>
    </source>
</evidence>
<name>A0A162D1B1_9BACI</name>
<keyword evidence="7" id="KW-0418">Kinase</keyword>
<keyword evidence="3" id="KW-0597">Phosphoprotein</keyword>
<feature type="domain" description="HAMP" evidence="13">
    <location>
        <begin position="322"/>
        <end position="374"/>
    </location>
</feature>
<reference evidence="14" key="1">
    <citation type="submission" date="2016-02" db="EMBL/GenBank/DDBJ databases">
        <title>Genome sequence of Bacillus trypoxylicola KCTC 13244(T).</title>
        <authorList>
            <person name="Jeong H."/>
            <person name="Park S.-H."/>
            <person name="Choi S.-K."/>
        </authorList>
    </citation>
    <scope>NUCLEOTIDE SEQUENCE [LARGE SCALE GENOMIC DNA]</scope>
    <source>
        <strain evidence="14">KCTC 13244</strain>
    </source>
</reference>
<evidence type="ECO:0000256" key="1">
    <source>
        <dbReference type="ARBA" id="ARBA00004651"/>
    </source>
</evidence>
<evidence type="ECO:0000256" key="6">
    <source>
        <dbReference type="ARBA" id="ARBA00022741"/>
    </source>
</evidence>
<keyword evidence="6" id="KW-0547">Nucleotide-binding</keyword>
<dbReference type="GO" id="GO:0005886">
    <property type="term" value="C:plasma membrane"/>
    <property type="evidence" value="ECO:0007669"/>
    <property type="project" value="UniProtKB-SubCell"/>
</dbReference>
<dbReference type="Pfam" id="PF06580">
    <property type="entry name" value="His_kinase"/>
    <property type="match status" value="1"/>
</dbReference>
<evidence type="ECO:0000256" key="9">
    <source>
        <dbReference type="ARBA" id="ARBA00022989"/>
    </source>
</evidence>
<dbReference type="PROSITE" id="PS50885">
    <property type="entry name" value="HAMP"/>
    <property type="match status" value="1"/>
</dbReference>
<organism evidence="14 15">
    <name type="scientific">Alkalihalobacillus trypoxylicola</name>
    <dbReference type="NCBI Taxonomy" id="519424"/>
    <lineage>
        <taxon>Bacteria</taxon>
        <taxon>Bacillati</taxon>
        <taxon>Bacillota</taxon>
        <taxon>Bacilli</taxon>
        <taxon>Bacillales</taxon>
        <taxon>Bacillaceae</taxon>
        <taxon>Alkalihalobacillus</taxon>
    </lineage>
</organism>
<dbReference type="PANTHER" id="PTHR34220">
    <property type="entry name" value="SENSOR HISTIDINE KINASE YPDA"/>
    <property type="match status" value="1"/>
</dbReference>
<dbReference type="AlphaFoldDB" id="A0A162D1B1"/>
<dbReference type="SUPFAM" id="SSF55874">
    <property type="entry name" value="ATPase domain of HSP90 chaperone/DNA topoisomerase II/histidine kinase"/>
    <property type="match status" value="1"/>
</dbReference>